<dbReference type="EMBL" id="KF901165">
    <property type="protein sequence ID" value="AIF20470.1"/>
    <property type="molecule type" value="Genomic_DNA"/>
</dbReference>
<evidence type="ECO:0000313" key="3">
    <source>
        <dbReference type="EMBL" id="AIF20470.1"/>
    </source>
</evidence>
<dbReference type="Pfam" id="PF00296">
    <property type="entry name" value="Bac_luciferase"/>
    <property type="match status" value="1"/>
</dbReference>
<dbReference type="GO" id="GO:0016705">
    <property type="term" value="F:oxidoreductase activity, acting on paired donors, with incorporation or reduction of molecular oxygen"/>
    <property type="evidence" value="ECO:0007669"/>
    <property type="project" value="InterPro"/>
</dbReference>
<dbReference type="CDD" id="cd01097">
    <property type="entry name" value="Tetrahydromethanopterin_reductase"/>
    <property type="match status" value="1"/>
</dbReference>
<organism evidence="3">
    <name type="scientific">uncultured marine thaumarchaeote KM3_89_H08</name>
    <dbReference type="NCBI Taxonomy" id="1456341"/>
    <lineage>
        <taxon>Archaea</taxon>
        <taxon>Nitrososphaerota</taxon>
        <taxon>environmental samples</taxon>
    </lineage>
</organism>
<feature type="domain" description="Luciferase-like" evidence="2">
    <location>
        <begin position="13"/>
        <end position="296"/>
    </location>
</feature>
<dbReference type="SUPFAM" id="SSF51679">
    <property type="entry name" value="Bacterial luciferase-like"/>
    <property type="match status" value="1"/>
</dbReference>
<accession>A0A075HY74</accession>
<sequence length="325" mass="36775">MRRLSYSLGSLLSIEEVLECSRKLNEIKPEVEWIPETWGMENFSMLGLASKENTFSKIGSSIINIYSRSPSLIAMGASTIDTISNGRLILGLGTSSVPIVENFHGNSFDTPVQRMKEYVEIIRLALQGEKINYSGKIFTLKDFSLLTKPIRKEIPIYLAAINQKMVEMTWDIADGAIFYLRPKSEMKETISKMQKKKKIDTTLQIITCIHEDEEKARNRAKKTLSFYIAVGKIYREFLQSTGYSNEVKIINEEYEKNGLNSLQELIPEEMLDDLCIAGTPATAIKKLDAFRDVGIDLPIIQFNPIGNVKESFELLTKTFSGESNE</sequence>
<evidence type="ECO:0000256" key="1">
    <source>
        <dbReference type="ARBA" id="ARBA00023002"/>
    </source>
</evidence>
<keyword evidence="1" id="KW-0560">Oxidoreductase</keyword>
<proteinExistence type="predicted"/>
<name>A0A075HY74_9ARCH</name>
<dbReference type="PANTHER" id="PTHR43244:SF1">
    <property type="entry name" value="5,10-METHYLENETETRAHYDROMETHANOPTERIN REDUCTASE"/>
    <property type="match status" value="1"/>
</dbReference>
<protein>
    <submittedName>
        <fullName evidence="3">Luciferase family protein</fullName>
    </submittedName>
</protein>
<dbReference type="InterPro" id="IPR050564">
    <property type="entry name" value="F420-G6PD/mer"/>
</dbReference>
<evidence type="ECO:0000259" key="2">
    <source>
        <dbReference type="Pfam" id="PF00296"/>
    </source>
</evidence>
<dbReference type="AlphaFoldDB" id="A0A075HY74"/>
<dbReference type="Gene3D" id="3.20.20.30">
    <property type="entry name" value="Luciferase-like domain"/>
    <property type="match status" value="1"/>
</dbReference>
<dbReference type="InterPro" id="IPR011251">
    <property type="entry name" value="Luciferase-like_dom"/>
</dbReference>
<dbReference type="InterPro" id="IPR036661">
    <property type="entry name" value="Luciferase-like_sf"/>
</dbReference>
<reference evidence="3" key="1">
    <citation type="journal article" date="2014" name="Genome Biol. Evol.">
        <title>Pangenome evidence for extensive interdomain horizontal transfer affecting lineage core and shell genes in uncultured planktonic thaumarchaeota and euryarchaeota.</title>
        <authorList>
            <person name="Deschamps P."/>
            <person name="Zivanovic Y."/>
            <person name="Moreira D."/>
            <person name="Rodriguez-Valera F."/>
            <person name="Lopez-Garcia P."/>
        </authorList>
    </citation>
    <scope>NUCLEOTIDE SEQUENCE</scope>
</reference>
<dbReference type="PANTHER" id="PTHR43244">
    <property type="match status" value="1"/>
</dbReference>